<dbReference type="Proteomes" id="UP000789739">
    <property type="component" value="Unassembled WGS sequence"/>
</dbReference>
<dbReference type="AlphaFoldDB" id="A0A9N9GAC1"/>
<evidence type="ECO:0000313" key="1">
    <source>
        <dbReference type="EMBL" id="CAG8588143.1"/>
    </source>
</evidence>
<reference evidence="1" key="1">
    <citation type="submission" date="2021-06" db="EMBL/GenBank/DDBJ databases">
        <authorList>
            <person name="Kallberg Y."/>
            <person name="Tangrot J."/>
            <person name="Rosling A."/>
        </authorList>
    </citation>
    <scope>NUCLEOTIDE SEQUENCE</scope>
    <source>
        <strain evidence="1">BR232B</strain>
    </source>
</reference>
<keyword evidence="2" id="KW-1185">Reference proteome</keyword>
<evidence type="ECO:0000313" key="2">
    <source>
        <dbReference type="Proteomes" id="UP000789739"/>
    </source>
</evidence>
<sequence length="53" mass="5450">MSNYKPATLLVTPSKASTIVVSASGLPAMSHNLPGRASLNIILSLDTQMASPP</sequence>
<dbReference type="EMBL" id="CAJVPI010001002">
    <property type="protein sequence ID" value="CAG8588143.1"/>
    <property type="molecule type" value="Genomic_DNA"/>
</dbReference>
<protein>
    <submittedName>
        <fullName evidence="1">538_t:CDS:1</fullName>
    </submittedName>
</protein>
<accession>A0A9N9GAC1</accession>
<gene>
    <name evidence="1" type="ORF">PBRASI_LOCUS6980</name>
</gene>
<name>A0A9N9GAC1_9GLOM</name>
<organism evidence="1 2">
    <name type="scientific">Paraglomus brasilianum</name>
    <dbReference type="NCBI Taxonomy" id="144538"/>
    <lineage>
        <taxon>Eukaryota</taxon>
        <taxon>Fungi</taxon>
        <taxon>Fungi incertae sedis</taxon>
        <taxon>Mucoromycota</taxon>
        <taxon>Glomeromycotina</taxon>
        <taxon>Glomeromycetes</taxon>
        <taxon>Paraglomerales</taxon>
        <taxon>Paraglomeraceae</taxon>
        <taxon>Paraglomus</taxon>
    </lineage>
</organism>
<comment type="caution">
    <text evidence="1">The sequence shown here is derived from an EMBL/GenBank/DDBJ whole genome shotgun (WGS) entry which is preliminary data.</text>
</comment>
<proteinExistence type="predicted"/>